<dbReference type="Proteomes" id="UP000436006">
    <property type="component" value="Unassembled WGS sequence"/>
</dbReference>
<feature type="domain" description="LPS-assembly protein LptD central" evidence="3">
    <location>
        <begin position="489"/>
        <end position="1027"/>
    </location>
</feature>
<comment type="caution">
    <text evidence="4">The sequence shown here is derived from an EMBL/GenBank/DDBJ whole genome shotgun (WGS) entry which is preliminary data.</text>
</comment>
<protein>
    <submittedName>
        <fullName evidence="4">LPS-assembly protein LptD</fullName>
    </submittedName>
</protein>
<feature type="region of interest" description="Disordered" evidence="1">
    <location>
        <begin position="267"/>
        <end position="334"/>
    </location>
</feature>
<keyword evidence="2" id="KW-0472">Membrane</keyword>
<dbReference type="InterPro" id="IPR045659">
    <property type="entry name" value="LptD_2"/>
</dbReference>
<feature type="compositionally biased region" description="Low complexity" evidence="1">
    <location>
        <begin position="68"/>
        <end position="84"/>
    </location>
</feature>
<name>A0A7K1S720_9BACT</name>
<dbReference type="PANTHER" id="PTHR30189:SF1">
    <property type="entry name" value="LPS-ASSEMBLY PROTEIN LPTD"/>
    <property type="match status" value="1"/>
</dbReference>
<accession>A0A7K1S720</accession>
<dbReference type="AlphaFoldDB" id="A0A7K1S720"/>
<evidence type="ECO:0000259" key="3">
    <source>
        <dbReference type="Pfam" id="PF19838"/>
    </source>
</evidence>
<feature type="region of interest" description="Disordered" evidence="1">
    <location>
        <begin position="57"/>
        <end position="121"/>
    </location>
</feature>
<dbReference type="PANTHER" id="PTHR30189">
    <property type="entry name" value="LPS-ASSEMBLY PROTEIN"/>
    <property type="match status" value="1"/>
</dbReference>
<feature type="transmembrane region" description="Helical" evidence="2">
    <location>
        <begin position="12"/>
        <end position="31"/>
    </location>
</feature>
<dbReference type="InterPro" id="IPR050218">
    <property type="entry name" value="LptD"/>
</dbReference>
<keyword evidence="5" id="KW-1185">Reference proteome</keyword>
<proteinExistence type="predicted"/>
<feature type="compositionally biased region" description="Polar residues" evidence="1">
    <location>
        <begin position="281"/>
        <end position="293"/>
    </location>
</feature>
<evidence type="ECO:0000256" key="1">
    <source>
        <dbReference type="SAM" id="MobiDB-lite"/>
    </source>
</evidence>
<dbReference type="EMBL" id="WPIN01000002">
    <property type="protein sequence ID" value="MVM29540.1"/>
    <property type="molecule type" value="Genomic_DNA"/>
</dbReference>
<gene>
    <name evidence="4" type="ORF">GO755_05815</name>
</gene>
<keyword evidence="2" id="KW-1133">Transmembrane helix</keyword>
<dbReference type="Pfam" id="PF19838">
    <property type="entry name" value="LptD_2"/>
    <property type="match status" value="1"/>
</dbReference>
<evidence type="ECO:0000313" key="4">
    <source>
        <dbReference type="EMBL" id="MVM29540.1"/>
    </source>
</evidence>
<feature type="compositionally biased region" description="Polar residues" evidence="1">
    <location>
        <begin position="318"/>
        <end position="334"/>
    </location>
</feature>
<reference evidence="4 5" key="1">
    <citation type="submission" date="2019-12" db="EMBL/GenBank/DDBJ databases">
        <title>Spirosoma sp. HMF4905 genome sequencing and assembly.</title>
        <authorList>
            <person name="Kang H."/>
            <person name="Cha I."/>
            <person name="Kim H."/>
            <person name="Joh K."/>
        </authorList>
    </citation>
    <scope>NUCLEOTIDE SEQUENCE [LARGE SCALE GENOMIC DNA]</scope>
    <source>
        <strain evidence="4 5">HMF4905</strain>
    </source>
</reference>
<organism evidence="4 5">
    <name type="scientific">Spirosoma arboris</name>
    <dbReference type="NCBI Taxonomy" id="2682092"/>
    <lineage>
        <taxon>Bacteria</taxon>
        <taxon>Pseudomonadati</taxon>
        <taxon>Bacteroidota</taxon>
        <taxon>Cytophagia</taxon>
        <taxon>Cytophagales</taxon>
        <taxon>Cytophagaceae</taxon>
        <taxon>Spirosoma</taxon>
    </lineage>
</organism>
<sequence>MDTFVSHRLNGLLANIIFLITSKKAYFILWFLRTRLIWIQTALSLALLLCTLNVQGQGKPSTRKRIKPSTTTSPRSQTTVPTSSQESDLERELNQKYSVPNRLGPSPSNKNTAPTNVISPAVRDTNRLRQAVTANDSAQFKSLNKFQVSELASKGIQPIQVLLPALSSNLVQPPIPQRINFDSLRAVQANLMQRESIKAIQVAQVQPKRILLSSLQPRLLSTAMVRTDRVPIIRSNPARIVAKDSVQKTTPVKKPAIAQLAPKSIPSGQVQPGIVSPNIVRPQSQIKPAQTKLSRAKQSQTKSTQPSSVTGRKPTVPADSSQIATTDSARVDSTQSADAFKTTVNYQAKDSTIYAADGQTVELFGDASVVYGDISLKADYIRLNYLTNEVYAKGRYDSTAKKMIGRPVFQDGEGKYDAKEIRYNFQSRKGRIQGVVTQQGEGNIRGTTVKKDAEDNLYIGKAIYTTCNLATPHFHINASKLKVIHNKQVVAGPFNLVINQIPLPIGLPFGFFPFPKRKEIGVSGIIVPQYGEEPNGRGFYLRDGGYYWAVSENLGLQFKGQIYSRGSWGLGVSSAYNKRYRYSGSVNLQFNRNRSGDRVDTTQTPRNDFSFTWSHSPVPRGRGSFSANVNVSSNSYNQFNSYSTQSYISNVAGSSIQYSRTFGQYVRAGANVRVNQQFGQVNQVTGVRANGKTDVSSDFNLGINQIAPFALKGGTGRWYESFRVGLDLSGSIAVSNTIRQQLDTTGLGFPVITSLKTINSIQRYQDSLKRAQDLRLGIVEADPNLIAFSVANANRIWQNRVVQARYSIPISLPNVKLLRYINLTPGFSLQGNIYSKKLQPDLVYNASHDSVKIDTVRGFFPSYNFSINASMNTRFYGTYFIRGKRIEAIRHTVAPSISFSYIPDFTNPSYGQFFVLDAKGSLANLPLYRRTISVFRGIDGNSSSGATSTQSAFISFGIVNQLEMKVRTRSDSSGQEFKKIPIFDNLSINGSYNFLAPDFKLSPIAVSANTQIFKNISFNFSSTFDPYAYRAYGGTAQYYFPTTSTALTPLSYSPSIQALRAGQEYADQQYIRVPNLYAFQAGQGLLRMTSLQAYVSARFAPKQADKKKTSPNASEATLKAINSNPELYVDFNVPWSMNVSYTFGLTKLTPQLSQVVQALTLTGDLSLTPKWKVTINTGYDFQYNSPTLTTIGINRDLHCWEMAFNWTPYSGNNFRSGNYSFDLRARSSILQELKLSRRRSFYDRGGF</sequence>
<dbReference type="GO" id="GO:1990351">
    <property type="term" value="C:transporter complex"/>
    <property type="evidence" value="ECO:0007669"/>
    <property type="project" value="TreeGrafter"/>
</dbReference>
<keyword evidence="2" id="KW-0812">Transmembrane</keyword>
<feature type="compositionally biased region" description="Polar residues" evidence="1">
    <location>
        <begin position="106"/>
        <end position="118"/>
    </location>
</feature>
<evidence type="ECO:0000256" key="2">
    <source>
        <dbReference type="SAM" id="Phobius"/>
    </source>
</evidence>
<dbReference type="GO" id="GO:0009279">
    <property type="term" value="C:cell outer membrane"/>
    <property type="evidence" value="ECO:0007669"/>
    <property type="project" value="TreeGrafter"/>
</dbReference>
<feature type="compositionally biased region" description="Low complexity" evidence="1">
    <location>
        <begin position="297"/>
        <end position="308"/>
    </location>
</feature>
<evidence type="ECO:0000313" key="5">
    <source>
        <dbReference type="Proteomes" id="UP000436006"/>
    </source>
</evidence>